<evidence type="ECO:0000313" key="7">
    <source>
        <dbReference type="Proteomes" id="UP000317982"/>
    </source>
</evidence>
<evidence type="ECO:0000259" key="5">
    <source>
        <dbReference type="PROSITE" id="PS50931"/>
    </source>
</evidence>
<keyword evidence="4" id="KW-0804">Transcription</keyword>
<keyword evidence="3" id="KW-0238">DNA-binding</keyword>
<dbReference type="SUPFAM" id="SSF53850">
    <property type="entry name" value="Periplasmic binding protein-like II"/>
    <property type="match status" value="1"/>
</dbReference>
<evidence type="ECO:0000256" key="4">
    <source>
        <dbReference type="ARBA" id="ARBA00023163"/>
    </source>
</evidence>
<feature type="domain" description="HTH lysR-type" evidence="5">
    <location>
        <begin position="15"/>
        <end position="64"/>
    </location>
</feature>
<name>A0A545AN39_9ACTN</name>
<sequence>MMCMEHEFLRPLHELVTVARTGHLTEAAHRLGVPQPTLSRALARLSSQVGAPLLLRHGRGIVLSRHGRLLADAAERALADVGEAVRRIRAEVDPEAGLVRLGFQHVLGADLVTRTLRTFHEQRPRVTLQLAEGGAEHLAADVAAGNLDLALVAMLDEVPGGQVLGVEPLLVLLPSTHARAADTSIGLAALADEPFIAMAEGYGMRTITDRLLRDAGVPVRPSCTCEDLATAAGLVAAGLGVTVVPAGIAPPGTVEVPLDTEGVRPQRVVQLLWNEGSLEAAPVRALRDALADTVPTLLHSR</sequence>
<dbReference type="Pfam" id="PF03466">
    <property type="entry name" value="LysR_substrate"/>
    <property type="match status" value="1"/>
</dbReference>
<dbReference type="InParanoid" id="A0A545AN39"/>
<dbReference type="InterPro" id="IPR036390">
    <property type="entry name" value="WH_DNA-bd_sf"/>
</dbReference>
<accession>A0A545AN39</accession>
<evidence type="ECO:0000313" key="6">
    <source>
        <dbReference type="EMBL" id="TQS42165.1"/>
    </source>
</evidence>
<dbReference type="GO" id="GO:0032993">
    <property type="term" value="C:protein-DNA complex"/>
    <property type="evidence" value="ECO:0007669"/>
    <property type="project" value="TreeGrafter"/>
</dbReference>
<dbReference type="InterPro" id="IPR005119">
    <property type="entry name" value="LysR_subst-bd"/>
</dbReference>
<reference evidence="6 7" key="1">
    <citation type="submission" date="2019-07" db="EMBL/GenBank/DDBJ databases">
        <title>Cryptosporangium phraense sp. nov., isolated from plant litter.</title>
        <authorList>
            <person name="Suriyachadkun C."/>
        </authorList>
    </citation>
    <scope>NUCLEOTIDE SEQUENCE [LARGE SCALE GENOMIC DNA]</scope>
    <source>
        <strain evidence="6 7">A-T 5661</strain>
    </source>
</reference>
<dbReference type="GO" id="GO:0003677">
    <property type="term" value="F:DNA binding"/>
    <property type="evidence" value="ECO:0007669"/>
    <property type="project" value="UniProtKB-KW"/>
</dbReference>
<dbReference type="PANTHER" id="PTHR30346">
    <property type="entry name" value="TRANSCRIPTIONAL DUAL REGULATOR HCAR-RELATED"/>
    <property type="match status" value="1"/>
</dbReference>
<evidence type="ECO:0000256" key="1">
    <source>
        <dbReference type="ARBA" id="ARBA00009437"/>
    </source>
</evidence>
<dbReference type="PANTHER" id="PTHR30346:SF28">
    <property type="entry name" value="HTH-TYPE TRANSCRIPTIONAL REGULATOR CYNR"/>
    <property type="match status" value="1"/>
</dbReference>
<dbReference type="OrthoDB" id="3181812at2"/>
<dbReference type="PRINTS" id="PR00039">
    <property type="entry name" value="HTHLYSR"/>
</dbReference>
<gene>
    <name evidence="6" type="ORF">FL583_26650</name>
</gene>
<dbReference type="InterPro" id="IPR000847">
    <property type="entry name" value="LysR_HTH_N"/>
</dbReference>
<keyword evidence="2" id="KW-0805">Transcription regulation</keyword>
<dbReference type="Proteomes" id="UP000317982">
    <property type="component" value="Unassembled WGS sequence"/>
</dbReference>
<comment type="similarity">
    <text evidence="1">Belongs to the LysR transcriptional regulatory family.</text>
</comment>
<dbReference type="EMBL" id="VIRS01000020">
    <property type="protein sequence ID" value="TQS42165.1"/>
    <property type="molecule type" value="Genomic_DNA"/>
</dbReference>
<dbReference type="AlphaFoldDB" id="A0A545AN39"/>
<protein>
    <submittedName>
        <fullName evidence="6">LysR family transcriptional regulator</fullName>
    </submittedName>
</protein>
<dbReference type="PROSITE" id="PS50931">
    <property type="entry name" value="HTH_LYSR"/>
    <property type="match status" value="1"/>
</dbReference>
<dbReference type="Pfam" id="PF00126">
    <property type="entry name" value="HTH_1"/>
    <property type="match status" value="1"/>
</dbReference>
<proteinExistence type="inferred from homology"/>
<organism evidence="6 7">
    <name type="scientific">Cryptosporangium phraense</name>
    <dbReference type="NCBI Taxonomy" id="2593070"/>
    <lineage>
        <taxon>Bacteria</taxon>
        <taxon>Bacillati</taxon>
        <taxon>Actinomycetota</taxon>
        <taxon>Actinomycetes</taxon>
        <taxon>Cryptosporangiales</taxon>
        <taxon>Cryptosporangiaceae</taxon>
        <taxon>Cryptosporangium</taxon>
    </lineage>
</organism>
<dbReference type="Gene3D" id="1.10.10.10">
    <property type="entry name" value="Winged helix-like DNA-binding domain superfamily/Winged helix DNA-binding domain"/>
    <property type="match status" value="1"/>
</dbReference>
<dbReference type="GO" id="GO:0003700">
    <property type="term" value="F:DNA-binding transcription factor activity"/>
    <property type="evidence" value="ECO:0007669"/>
    <property type="project" value="InterPro"/>
</dbReference>
<dbReference type="InterPro" id="IPR036388">
    <property type="entry name" value="WH-like_DNA-bd_sf"/>
</dbReference>
<evidence type="ECO:0000256" key="3">
    <source>
        <dbReference type="ARBA" id="ARBA00023125"/>
    </source>
</evidence>
<evidence type="ECO:0000256" key="2">
    <source>
        <dbReference type="ARBA" id="ARBA00023015"/>
    </source>
</evidence>
<dbReference type="SUPFAM" id="SSF46785">
    <property type="entry name" value="Winged helix' DNA-binding domain"/>
    <property type="match status" value="1"/>
</dbReference>
<dbReference type="Gene3D" id="3.40.190.10">
    <property type="entry name" value="Periplasmic binding protein-like II"/>
    <property type="match status" value="2"/>
</dbReference>
<keyword evidence="7" id="KW-1185">Reference proteome</keyword>
<comment type="caution">
    <text evidence="6">The sequence shown here is derived from an EMBL/GenBank/DDBJ whole genome shotgun (WGS) entry which is preliminary data.</text>
</comment>